<dbReference type="InterPro" id="IPR003607">
    <property type="entry name" value="HD/PDEase_dom"/>
</dbReference>
<dbReference type="PANTHER" id="PTHR11373:SF40">
    <property type="entry name" value="DEOXYGUANOSINETRIPHOSPHATE TRIPHOSPHOHYDROLASE-LIKE PROTEIN 2"/>
    <property type="match status" value="1"/>
</dbReference>
<evidence type="ECO:0000256" key="1">
    <source>
        <dbReference type="ARBA" id="ARBA00022801"/>
    </source>
</evidence>
<protein>
    <submittedName>
        <fullName evidence="3">DNTP triphosphohydrolase</fullName>
    </submittedName>
</protein>
<sequence length="434" mass="48484">MNWESLLSRHRWCAPGEWRARDDSSVRKQFHRDYDRIIFSDAFRRLGSKTQVHPLSNNDQVRTRLSHSLEVSCVGRTFGMVAGEWLASQGELPAGLHPDDLGTVVQAAALAHDIGNPPFGHAGEDAIRFFFRSPRGRARTQPLAQVLRDELESFEGNAQGLRVLTQMDPHRDAGGMRLSAASLGTFVKYPWTRDAAASGKYGVNHSEWAIFSEAAEHLGMVRQSANRFARHPLVYLVEAADDACYSVIDIEDAVEMGVIEFDQARSLLLPLIERAEHAALDGLAPHQFLYRARGILIDRLESQMVAALARHYDAMLAGQPVPDLLADSPVGELKAFARANIYQSEVKQLTQSNAREALFNVLDLLTGALHERYLAGRQRHGYSASARWVLTHLKRSLPAAELPLYSQYQQALDYVSGMTDPYLLSFAKGLQERR</sequence>
<dbReference type="InterPro" id="IPR050135">
    <property type="entry name" value="dGTPase-like"/>
</dbReference>
<dbReference type="OrthoDB" id="9803619at2"/>
<feature type="domain" description="HD/PDEase" evidence="2">
    <location>
        <begin position="60"/>
        <end position="255"/>
    </location>
</feature>
<dbReference type="SUPFAM" id="SSF109604">
    <property type="entry name" value="HD-domain/PDEase-like"/>
    <property type="match status" value="1"/>
</dbReference>
<dbReference type="KEGG" id="llp:GH975_04020"/>
<dbReference type="Proteomes" id="UP000388235">
    <property type="component" value="Chromosome"/>
</dbReference>
<dbReference type="InterPro" id="IPR006261">
    <property type="entry name" value="dGTPase"/>
</dbReference>
<name>A0A5Q2QBV0_9GAMM</name>
<keyword evidence="4" id="KW-1185">Reference proteome</keyword>
<keyword evidence="1 3" id="KW-0378">Hydrolase</keyword>
<reference evidence="3 4" key="1">
    <citation type="submission" date="2019-11" db="EMBL/GenBank/DDBJ databases">
        <authorList>
            <person name="Khan S.A."/>
            <person name="Jeon C.O."/>
            <person name="Chun B.H."/>
        </authorList>
    </citation>
    <scope>NUCLEOTIDE SEQUENCE [LARGE SCALE GENOMIC DNA]</scope>
    <source>
        <strain evidence="3 4">IMCC 1097</strain>
    </source>
</reference>
<evidence type="ECO:0000313" key="3">
    <source>
        <dbReference type="EMBL" id="QGG79781.1"/>
    </source>
</evidence>
<dbReference type="NCBIfam" id="TIGR01353">
    <property type="entry name" value="dGTP_triPase"/>
    <property type="match status" value="1"/>
</dbReference>
<dbReference type="EMBL" id="CP045871">
    <property type="protein sequence ID" value="QGG79781.1"/>
    <property type="molecule type" value="Genomic_DNA"/>
</dbReference>
<dbReference type="InterPro" id="IPR023293">
    <property type="entry name" value="dGTP_triP_hydro_central_sf"/>
</dbReference>
<dbReference type="RefSeq" id="WP_153713285.1">
    <property type="nucleotide sequence ID" value="NZ_CP045871.1"/>
</dbReference>
<dbReference type="InterPro" id="IPR027432">
    <property type="entry name" value="dGTP_triphosphohydrolase_C"/>
</dbReference>
<gene>
    <name evidence="3" type="primary">dgt</name>
    <name evidence="3" type="ORF">GH975_04020</name>
</gene>
<evidence type="ECO:0000259" key="2">
    <source>
        <dbReference type="SMART" id="SM00471"/>
    </source>
</evidence>
<dbReference type="Pfam" id="PF01966">
    <property type="entry name" value="HD"/>
    <property type="match status" value="1"/>
</dbReference>
<dbReference type="SMART" id="SM00471">
    <property type="entry name" value="HDc"/>
    <property type="match status" value="1"/>
</dbReference>
<dbReference type="GO" id="GO:0008832">
    <property type="term" value="F:dGTPase activity"/>
    <property type="evidence" value="ECO:0007669"/>
    <property type="project" value="TreeGrafter"/>
</dbReference>
<dbReference type="GO" id="GO:0006203">
    <property type="term" value="P:dGTP catabolic process"/>
    <property type="evidence" value="ECO:0007669"/>
    <property type="project" value="TreeGrafter"/>
</dbReference>
<dbReference type="AlphaFoldDB" id="A0A5Q2QBV0"/>
<dbReference type="Gene3D" id="1.10.3210.10">
    <property type="entry name" value="Hypothetical protein af1432"/>
    <property type="match status" value="1"/>
</dbReference>
<dbReference type="PANTHER" id="PTHR11373">
    <property type="entry name" value="DEOXYNUCLEOSIDE TRIPHOSPHATE TRIPHOSPHOHYDROLASE"/>
    <property type="match status" value="1"/>
</dbReference>
<proteinExistence type="predicted"/>
<dbReference type="Gene3D" id="1.10.3550.10">
    <property type="entry name" value="eoxyguanosinetriphosphate triphosphohydrolase domain-like"/>
    <property type="match status" value="1"/>
</dbReference>
<organism evidence="3 4">
    <name type="scientific">Litorivicinus lipolyticus</name>
    <dbReference type="NCBI Taxonomy" id="418701"/>
    <lineage>
        <taxon>Bacteria</taxon>
        <taxon>Pseudomonadati</taxon>
        <taxon>Pseudomonadota</taxon>
        <taxon>Gammaproteobacteria</taxon>
        <taxon>Oceanospirillales</taxon>
        <taxon>Litorivicinaceae</taxon>
        <taxon>Litorivicinus</taxon>
    </lineage>
</organism>
<accession>A0A5Q2QBV0</accession>
<dbReference type="Gene3D" id="1.10.3410.10">
    <property type="entry name" value="putative deoxyguanosinetriphosphate triphosphohydrolase like domain"/>
    <property type="match status" value="1"/>
</dbReference>
<evidence type="ECO:0000313" key="4">
    <source>
        <dbReference type="Proteomes" id="UP000388235"/>
    </source>
</evidence>
<dbReference type="InterPro" id="IPR006674">
    <property type="entry name" value="HD_domain"/>
</dbReference>